<evidence type="ECO:0000256" key="13">
    <source>
        <dbReference type="RuleBase" id="RU361153"/>
    </source>
</evidence>
<evidence type="ECO:0000256" key="11">
    <source>
        <dbReference type="ARBA" id="ARBA00059691"/>
    </source>
</evidence>
<dbReference type="PROSITE" id="PS00659">
    <property type="entry name" value="GLYCOSYL_HYDROL_F5"/>
    <property type="match status" value="1"/>
</dbReference>
<dbReference type="PANTHER" id="PTHR34142">
    <property type="entry name" value="ENDO-BETA-1,4-GLUCANASE A"/>
    <property type="match status" value="1"/>
</dbReference>
<dbReference type="InterPro" id="IPR017853">
    <property type="entry name" value="GH"/>
</dbReference>
<keyword evidence="10" id="KW-0624">Polysaccharide degradation</keyword>
<dbReference type="Gene3D" id="3.20.20.80">
    <property type="entry name" value="Glycosidases"/>
    <property type="match status" value="1"/>
</dbReference>
<evidence type="ECO:0000256" key="14">
    <source>
        <dbReference type="SAM" id="SignalP"/>
    </source>
</evidence>
<feature type="domain" description="Glycoside hydrolase family 5" evidence="15">
    <location>
        <begin position="52"/>
        <end position="302"/>
    </location>
</feature>
<evidence type="ECO:0000256" key="3">
    <source>
        <dbReference type="ARBA" id="ARBA00012601"/>
    </source>
</evidence>
<dbReference type="PANTHER" id="PTHR34142:SF5">
    <property type="entry name" value="CBM1 DOMAIN-CONTAINING PROTEIN"/>
    <property type="match status" value="1"/>
</dbReference>
<dbReference type="FunFam" id="3.20.20.80:FF:000124">
    <property type="entry name" value="Exported cellulase"/>
    <property type="match status" value="1"/>
</dbReference>
<evidence type="ECO:0000256" key="2">
    <source>
        <dbReference type="ARBA" id="ARBA00005641"/>
    </source>
</evidence>
<keyword evidence="8" id="KW-0873">Pyrrolidone carboxylic acid</keyword>
<feature type="chain" id="PRO_5013622447" description="Endoglucanase EG-II" evidence="14">
    <location>
        <begin position="19"/>
        <end position="345"/>
    </location>
</feature>
<dbReference type="EC" id="3.2.1.4" evidence="3"/>
<name>A0A2D3V6F9_9PEZI</name>
<comment type="function">
    <text evidence="11">Endoglucanase (EG) that cleaves the internal beta-1,4-glucosidic bonds in cellulose. The degradation of cellulose involves an interplay between different cellulolytic enzymes. Hydrolysis starts with EGs, which cut internal glycosidic linkages to reduce the polymerization degree of the substrate and creates new chain ends for exocellobiohydrolases (CBHs). The CBH release the disaccharide cellobiose from the non-reducing end of the cellulose polymer chain. Finally, beta-1,4-glucosidases hydrolyze the cellobiose and other short cello-oligosaccharides into glucose units.</text>
</comment>
<organism evidence="16 17">
    <name type="scientific">Ramularia collo-cygni</name>
    <dbReference type="NCBI Taxonomy" id="112498"/>
    <lineage>
        <taxon>Eukaryota</taxon>
        <taxon>Fungi</taxon>
        <taxon>Dikarya</taxon>
        <taxon>Ascomycota</taxon>
        <taxon>Pezizomycotina</taxon>
        <taxon>Dothideomycetes</taxon>
        <taxon>Dothideomycetidae</taxon>
        <taxon>Mycosphaerellales</taxon>
        <taxon>Mycosphaerellaceae</taxon>
        <taxon>Ramularia</taxon>
    </lineage>
</organism>
<keyword evidence="6" id="KW-0136">Cellulose degradation</keyword>
<dbReference type="EMBL" id="FJUY01000024">
    <property type="protein sequence ID" value="CZT24976.1"/>
    <property type="molecule type" value="Genomic_DNA"/>
</dbReference>
<evidence type="ECO:0000256" key="9">
    <source>
        <dbReference type="ARBA" id="ARBA00023295"/>
    </source>
</evidence>
<dbReference type="GO" id="GO:0008810">
    <property type="term" value="F:cellulase activity"/>
    <property type="evidence" value="ECO:0007669"/>
    <property type="project" value="UniProtKB-EC"/>
</dbReference>
<evidence type="ECO:0000313" key="16">
    <source>
        <dbReference type="EMBL" id="CZT24976.1"/>
    </source>
</evidence>
<keyword evidence="7" id="KW-0119">Carbohydrate metabolism</keyword>
<evidence type="ECO:0000256" key="1">
    <source>
        <dbReference type="ARBA" id="ARBA00000966"/>
    </source>
</evidence>
<evidence type="ECO:0000313" key="17">
    <source>
        <dbReference type="Proteomes" id="UP000225277"/>
    </source>
</evidence>
<dbReference type="Proteomes" id="UP000225277">
    <property type="component" value="Unassembled WGS sequence"/>
</dbReference>
<dbReference type="RefSeq" id="XP_023631699.1">
    <property type="nucleotide sequence ID" value="XM_023775931.1"/>
</dbReference>
<comment type="similarity">
    <text evidence="2 13">Belongs to the glycosyl hydrolase 5 (cellulase A) family.</text>
</comment>
<dbReference type="STRING" id="112498.A0A2D3V6F9"/>
<keyword evidence="9 13" id="KW-0326">Glycosidase</keyword>
<comment type="catalytic activity">
    <reaction evidence="1">
        <text>Endohydrolysis of (1-&gt;4)-beta-D-glucosidic linkages in cellulose, lichenin and cereal beta-D-glucans.</text>
        <dbReference type="EC" id="3.2.1.4"/>
    </reaction>
</comment>
<dbReference type="InterPro" id="IPR001547">
    <property type="entry name" value="Glyco_hydro_5"/>
</dbReference>
<keyword evidence="5 13" id="KW-0378">Hydrolase</keyword>
<evidence type="ECO:0000256" key="12">
    <source>
        <dbReference type="ARBA" id="ARBA00074271"/>
    </source>
</evidence>
<gene>
    <name evidence="16" type="ORF">RCC_10705</name>
</gene>
<dbReference type="OrthoDB" id="5823761at2759"/>
<proteinExistence type="inferred from homology"/>
<dbReference type="GeneID" id="35605744"/>
<evidence type="ECO:0000256" key="10">
    <source>
        <dbReference type="ARBA" id="ARBA00023326"/>
    </source>
</evidence>
<dbReference type="SUPFAM" id="SSF51445">
    <property type="entry name" value="(Trans)glycosidases"/>
    <property type="match status" value="1"/>
</dbReference>
<evidence type="ECO:0000256" key="5">
    <source>
        <dbReference type="ARBA" id="ARBA00022801"/>
    </source>
</evidence>
<keyword evidence="17" id="KW-1185">Reference proteome</keyword>
<evidence type="ECO:0000256" key="8">
    <source>
        <dbReference type="ARBA" id="ARBA00023283"/>
    </source>
</evidence>
<feature type="signal peptide" evidence="14">
    <location>
        <begin position="1"/>
        <end position="18"/>
    </location>
</feature>
<keyword evidence="4 14" id="KW-0732">Signal</keyword>
<reference evidence="16 17" key="1">
    <citation type="submission" date="2016-03" db="EMBL/GenBank/DDBJ databases">
        <authorList>
            <person name="Ploux O."/>
        </authorList>
    </citation>
    <scope>NUCLEOTIDE SEQUENCE [LARGE SCALE GENOMIC DNA]</scope>
    <source>
        <strain evidence="16 17">URUG2</strain>
    </source>
</reference>
<dbReference type="Pfam" id="PF00150">
    <property type="entry name" value="Cellulase"/>
    <property type="match status" value="1"/>
</dbReference>
<sequence length="345" mass="36724">MKLSSLAVASVFSSVAVGQVQFAGVNIAGLDFGCDTLGNCNPASTAPPGQAGIDQMQHFVKDRGLNAFRMPVSWQYVLNSKLGGALDPKFAAYNNLVHGCMSSGAAMCIIDIHNYARWNGGIIGQGGPTNQDFASLWSQLATIYKSYPQVVFGIMNEPHDLDIAAWKDSVQAAVTAIRAAGATSQRILLPSSNYSSAGNFVKNSASTLSQVVNLDGSTTNLIFEVHQYLDATYSGQQIECAHNNVAEFTSLATWLRSNGRQAMLTETGGGGSADSCLEKLCEQFDAINANSDVYLGWTAWSAGSFKSSYKLSLTPTLDGDTWTDVPLLTQCVAGKFKPPAKPYVS</sequence>
<evidence type="ECO:0000256" key="6">
    <source>
        <dbReference type="ARBA" id="ARBA00023001"/>
    </source>
</evidence>
<accession>A0A2D3V6F9</accession>
<evidence type="ECO:0000259" key="15">
    <source>
        <dbReference type="Pfam" id="PF00150"/>
    </source>
</evidence>
<dbReference type="GO" id="GO:0030245">
    <property type="term" value="P:cellulose catabolic process"/>
    <property type="evidence" value="ECO:0007669"/>
    <property type="project" value="UniProtKB-KW"/>
</dbReference>
<dbReference type="AlphaFoldDB" id="A0A2D3V6F9"/>
<evidence type="ECO:0000256" key="7">
    <source>
        <dbReference type="ARBA" id="ARBA00023277"/>
    </source>
</evidence>
<evidence type="ECO:0000256" key="4">
    <source>
        <dbReference type="ARBA" id="ARBA00022729"/>
    </source>
</evidence>
<protein>
    <recommendedName>
        <fullName evidence="12">Endoglucanase EG-II</fullName>
        <ecNumber evidence="3">3.2.1.4</ecNumber>
    </recommendedName>
</protein>
<dbReference type="InterPro" id="IPR018087">
    <property type="entry name" value="Glyco_hydro_5_CS"/>
</dbReference>